<evidence type="ECO:0000256" key="1">
    <source>
        <dbReference type="SAM" id="Phobius"/>
    </source>
</evidence>
<dbReference type="InterPro" id="IPR016833">
    <property type="entry name" value="Put_Na-Bile_cotransptr"/>
</dbReference>
<keyword evidence="3" id="KW-1185">Reference proteome</keyword>
<gene>
    <name evidence="2" type="ORF">GCM10009821_13490</name>
</gene>
<feature type="transmembrane region" description="Helical" evidence="1">
    <location>
        <begin position="250"/>
        <end position="270"/>
    </location>
</feature>
<dbReference type="Pfam" id="PF13593">
    <property type="entry name" value="SBF_like"/>
    <property type="match status" value="1"/>
</dbReference>
<dbReference type="PIRSF" id="PIRSF026166">
    <property type="entry name" value="UCP026166"/>
    <property type="match status" value="1"/>
</dbReference>
<feature type="transmembrane region" description="Helical" evidence="1">
    <location>
        <begin position="222"/>
        <end position="244"/>
    </location>
</feature>
<feature type="transmembrane region" description="Helical" evidence="1">
    <location>
        <begin position="181"/>
        <end position="201"/>
    </location>
</feature>
<evidence type="ECO:0000313" key="2">
    <source>
        <dbReference type="EMBL" id="GAA2075635.1"/>
    </source>
</evidence>
<accession>A0ABN2VXI8</accession>
<proteinExistence type="predicted"/>
<comment type="caution">
    <text evidence="2">The sequence shown here is derived from an EMBL/GenBank/DDBJ whole genome shotgun (WGS) entry which is preliminary data.</text>
</comment>
<evidence type="ECO:0000313" key="3">
    <source>
        <dbReference type="Proteomes" id="UP001501480"/>
    </source>
</evidence>
<feature type="transmembrane region" description="Helical" evidence="1">
    <location>
        <begin position="90"/>
        <end position="110"/>
    </location>
</feature>
<keyword evidence="1" id="KW-0472">Membrane</keyword>
<sequence>MRGMPCSLAAARRGPSRVVYPRRVRSRVDPFVVLLLSAAVFASFFPATGAVFEALQVVVVVAIGLLFFLYGTRLSTAETVAGLRNWRLQLVLLLTTFAVFPVLGLAIGLLPEEVLDPGLAAGLLLVCLVPSTVQGCVVFTRIAGGNTAAAVVSASLSNLVGVFLTPALVALLMTADAEVDASAVLRIVAQLLAPFVLGQLLRRWVGRWVARHDPTLRVFDRSTIVLVVLVAFSEGAEADVWSSVDVLDVAVVLGACVLLYVAIVTWILVVGRVCRFERGDRLALLFCGSTKSLASGLPMATVLFMGGDVALLVLPLMFYHQLQIVISGVLATRLGRAGGSSS</sequence>
<keyword evidence="1" id="KW-1133">Transmembrane helix</keyword>
<dbReference type="Proteomes" id="UP001501480">
    <property type="component" value="Unassembled WGS sequence"/>
</dbReference>
<feature type="transmembrane region" description="Helical" evidence="1">
    <location>
        <begin position="31"/>
        <end position="48"/>
    </location>
</feature>
<feature type="transmembrane region" description="Helical" evidence="1">
    <location>
        <begin position="122"/>
        <end position="144"/>
    </location>
</feature>
<dbReference type="InterPro" id="IPR038770">
    <property type="entry name" value="Na+/solute_symporter_sf"/>
</dbReference>
<protein>
    <submittedName>
        <fullName evidence="2">Bile acid:sodium symporter</fullName>
    </submittedName>
</protein>
<feature type="transmembrane region" description="Helical" evidence="1">
    <location>
        <begin position="156"/>
        <end position="175"/>
    </location>
</feature>
<dbReference type="EMBL" id="BAAAPY010000003">
    <property type="protein sequence ID" value="GAA2075635.1"/>
    <property type="molecule type" value="Genomic_DNA"/>
</dbReference>
<feature type="transmembrane region" description="Helical" evidence="1">
    <location>
        <begin position="54"/>
        <end position="70"/>
    </location>
</feature>
<keyword evidence="1" id="KW-0812">Transmembrane</keyword>
<feature type="transmembrane region" description="Helical" evidence="1">
    <location>
        <begin position="282"/>
        <end position="304"/>
    </location>
</feature>
<name>A0ABN2VXI8_9ACTN</name>
<organism evidence="2 3">
    <name type="scientific">Aeromicrobium halocynthiae</name>
    <dbReference type="NCBI Taxonomy" id="560557"/>
    <lineage>
        <taxon>Bacteria</taxon>
        <taxon>Bacillati</taxon>
        <taxon>Actinomycetota</taxon>
        <taxon>Actinomycetes</taxon>
        <taxon>Propionibacteriales</taxon>
        <taxon>Nocardioidaceae</taxon>
        <taxon>Aeromicrobium</taxon>
    </lineage>
</organism>
<dbReference type="PANTHER" id="PTHR18640:SF5">
    <property type="entry name" value="SODIUM_BILE ACID COTRANSPORTER 7"/>
    <property type="match status" value="1"/>
</dbReference>
<feature type="transmembrane region" description="Helical" evidence="1">
    <location>
        <begin position="310"/>
        <end position="332"/>
    </location>
</feature>
<dbReference type="PANTHER" id="PTHR18640">
    <property type="entry name" value="SOLUTE CARRIER FAMILY 10 MEMBER 7"/>
    <property type="match status" value="1"/>
</dbReference>
<dbReference type="Gene3D" id="1.20.1530.20">
    <property type="match status" value="1"/>
</dbReference>
<reference evidence="2 3" key="1">
    <citation type="journal article" date="2019" name="Int. J. Syst. Evol. Microbiol.">
        <title>The Global Catalogue of Microorganisms (GCM) 10K type strain sequencing project: providing services to taxonomists for standard genome sequencing and annotation.</title>
        <authorList>
            <consortium name="The Broad Institute Genomics Platform"/>
            <consortium name="The Broad Institute Genome Sequencing Center for Infectious Disease"/>
            <person name="Wu L."/>
            <person name="Ma J."/>
        </authorList>
    </citation>
    <scope>NUCLEOTIDE SEQUENCE [LARGE SCALE GENOMIC DNA]</scope>
    <source>
        <strain evidence="2 3">JCM 15749</strain>
    </source>
</reference>